<protein>
    <submittedName>
        <fullName evidence="2">Uncharacterized protein</fullName>
    </submittedName>
</protein>
<sequence length="103" mass="10885">MKSRDQETSSAKAQIIKASRMPKPPGEEFQIVLRPQGGLNISKVGSPPVSAVILAGSNISTNNSLENTICPNVQQSNVVVSTPKDANTMRSAGIKTIVVQGNR</sequence>
<name>A0A9J6GV55_HAELO</name>
<accession>A0A9J6GV55</accession>
<proteinExistence type="predicted"/>
<evidence type="ECO:0000256" key="1">
    <source>
        <dbReference type="SAM" id="MobiDB-lite"/>
    </source>
</evidence>
<reference evidence="2 3" key="1">
    <citation type="journal article" date="2020" name="Cell">
        <title>Large-Scale Comparative Analyses of Tick Genomes Elucidate Their Genetic Diversity and Vector Capacities.</title>
        <authorList>
            <consortium name="Tick Genome and Microbiome Consortium (TIGMIC)"/>
            <person name="Jia N."/>
            <person name="Wang J."/>
            <person name="Shi W."/>
            <person name="Du L."/>
            <person name="Sun Y."/>
            <person name="Zhan W."/>
            <person name="Jiang J.F."/>
            <person name="Wang Q."/>
            <person name="Zhang B."/>
            <person name="Ji P."/>
            <person name="Bell-Sakyi L."/>
            <person name="Cui X.M."/>
            <person name="Yuan T.T."/>
            <person name="Jiang B.G."/>
            <person name="Yang W.F."/>
            <person name="Lam T.T."/>
            <person name="Chang Q.C."/>
            <person name="Ding S.J."/>
            <person name="Wang X.J."/>
            <person name="Zhu J.G."/>
            <person name="Ruan X.D."/>
            <person name="Zhao L."/>
            <person name="Wei J.T."/>
            <person name="Ye R.Z."/>
            <person name="Que T.C."/>
            <person name="Du C.H."/>
            <person name="Zhou Y.H."/>
            <person name="Cheng J.X."/>
            <person name="Dai P.F."/>
            <person name="Guo W.B."/>
            <person name="Han X.H."/>
            <person name="Huang E.J."/>
            <person name="Li L.F."/>
            <person name="Wei W."/>
            <person name="Gao Y.C."/>
            <person name="Liu J.Z."/>
            <person name="Shao H.Z."/>
            <person name="Wang X."/>
            <person name="Wang C.C."/>
            <person name="Yang T.C."/>
            <person name="Huo Q.B."/>
            <person name="Li W."/>
            <person name="Chen H.Y."/>
            <person name="Chen S.E."/>
            <person name="Zhou L.G."/>
            <person name="Ni X.B."/>
            <person name="Tian J.H."/>
            <person name="Sheng Y."/>
            <person name="Liu T."/>
            <person name="Pan Y.S."/>
            <person name="Xia L.Y."/>
            <person name="Li J."/>
            <person name="Zhao F."/>
            <person name="Cao W.C."/>
        </authorList>
    </citation>
    <scope>NUCLEOTIDE SEQUENCE [LARGE SCALE GENOMIC DNA]</scope>
    <source>
        <strain evidence="2">HaeL-2018</strain>
    </source>
</reference>
<comment type="caution">
    <text evidence="2">The sequence shown here is derived from an EMBL/GenBank/DDBJ whole genome shotgun (WGS) entry which is preliminary data.</text>
</comment>
<dbReference type="Proteomes" id="UP000821853">
    <property type="component" value="Unassembled WGS sequence"/>
</dbReference>
<feature type="region of interest" description="Disordered" evidence="1">
    <location>
        <begin position="1"/>
        <end position="25"/>
    </location>
</feature>
<dbReference type="EMBL" id="JABSTR010000009">
    <property type="protein sequence ID" value="KAH9378761.1"/>
    <property type="molecule type" value="Genomic_DNA"/>
</dbReference>
<evidence type="ECO:0000313" key="3">
    <source>
        <dbReference type="Proteomes" id="UP000821853"/>
    </source>
</evidence>
<dbReference type="AlphaFoldDB" id="A0A9J6GV55"/>
<dbReference type="OMA" id="SLENTIC"/>
<evidence type="ECO:0000313" key="2">
    <source>
        <dbReference type="EMBL" id="KAH9378761.1"/>
    </source>
</evidence>
<organism evidence="2 3">
    <name type="scientific">Haemaphysalis longicornis</name>
    <name type="common">Bush tick</name>
    <dbReference type="NCBI Taxonomy" id="44386"/>
    <lineage>
        <taxon>Eukaryota</taxon>
        <taxon>Metazoa</taxon>
        <taxon>Ecdysozoa</taxon>
        <taxon>Arthropoda</taxon>
        <taxon>Chelicerata</taxon>
        <taxon>Arachnida</taxon>
        <taxon>Acari</taxon>
        <taxon>Parasitiformes</taxon>
        <taxon>Ixodida</taxon>
        <taxon>Ixodoidea</taxon>
        <taxon>Ixodidae</taxon>
        <taxon>Haemaphysalinae</taxon>
        <taxon>Haemaphysalis</taxon>
    </lineage>
</organism>
<keyword evidence="3" id="KW-1185">Reference proteome</keyword>
<gene>
    <name evidence="2" type="ORF">HPB48_017573</name>
</gene>
<dbReference type="OrthoDB" id="6511505at2759"/>
<dbReference type="VEuPathDB" id="VectorBase:HLOH_044171"/>